<dbReference type="AlphaFoldDB" id="A0A238ZV62"/>
<evidence type="ECO:0000313" key="2">
    <source>
        <dbReference type="Proteomes" id="UP000242915"/>
    </source>
</evidence>
<dbReference type="Proteomes" id="UP000242915">
    <property type="component" value="Unassembled WGS sequence"/>
</dbReference>
<dbReference type="Gene3D" id="3.40.50.10600">
    <property type="entry name" value="SpoIIaa-like domains"/>
    <property type="match status" value="1"/>
</dbReference>
<accession>A0A238ZV62</accession>
<dbReference type="SUPFAM" id="SSF52091">
    <property type="entry name" value="SpoIIaa-like"/>
    <property type="match status" value="1"/>
</dbReference>
<dbReference type="InterPro" id="IPR038396">
    <property type="entry name" value="SpoIIAA-like_sf"/>
</dbReference>
<reference evidence="2" key="1">
    <citation type="submission" date="2017-06" db="EMBL/GenBank/DDBJ databases">
        <authorList>
            <person name="Varghese N."/>
            <person name="Submissions S."/>
        </authorList>
    </citation>
    <scope>NUCLEOTIDE SEQUENCE [LARGE SCALE GENOMIC DNA]</scope>
    <source>
        <strain evidence="2">CIP 108523</strain>
    </source>
</reference>
<dbReference type="Pfam" id="PF11964">
    <property type="entry name" value="SpoIIAA-like"/>
    <property type="match status" value="1"/>
</dbReference>
<protein>
    <submittedName>
        <fullName evidence="1">SpoIIAA-like</fullName>
    </submittedName>
</protein>
<name>A0A238ZV62_9PSED</name>
<organism evidence="1 2">
    <name type="scientific">Pseudomonas segetis</name>
    <dbReference type="NCBI Taxonomy" id="298908"/>
    <lineage>
        <taxon>Bacteria</taxon>
        <taxon>Pseudomonadati</taxon>
        <taxon>Pseudomonadota</taxon>
        <taxon>Gammaproteobacteria</taxon>
        <taxon>Pseudomonadales</taxon>
        <taxon>Pseudomonadaceae</taxon>
        <taxon>Pseudomonas</taxon>
    </lineage>
</organism>
<dbReference type="RefSeq" id="WP_089358811.1">
    <property type="nucleotide sequence ID" value="NZ_FZOG01000001.1"/>
</dbReference>
<evidence type="ECO:0000313" key="1">
    <source>
        <dbReference type="EMBL" id="SNR87297.1"/>
    </source>
</evidence>
<dbReference type="EMBL" id="FZOG01000001">
    <property type="protein sequence ID" value="SNR87297.1"/>
    <property type="molecule type" value="Genomic_DNA"/>
</dbReference>
<dbReference type="InterPro" id="IPR021866">
    <property type="entry name" value="SpoIIAA-like"/>
</dbReference>
<proteinExistence type="predicted"/>
<gene>
    <name evidence="1" type="ORF">SAMN05216255_0723</name>
</gene>
<sequence length="123" mass="14103">MLTIKPSEHTNVIEFELDGGLSREEFDLLAARIEQVISEYGEVRIIEVVKHVGAISPSALWADFKFAPKHLKDFSHVAIVADQKWIGWFSELVKPLMHAEIRNFGLDELDQARYWIRNVTANV</sequence>
<dbReference type="InterPro" id="IPR036513">
    <property type="entry name" value="STAS_dom_sf"/>
</dbReference>
<keyword evidence="2" id="KW-1185">Reference proteome</keyword>